<feature type="domain" description="Lsr2 DNA-binding" evidence="3">
    <location>
        <begin position="146"/>
        <end position="173"/>
    </location>
</feature>
<reference evidence="4 5" key="1">
    <citation type="submission" date="2016-01" db="EMBL/GenBank/DDBJ databases">
        <title>The new phylogeny of the genus Mycobacterium.</title>
        <authorList>
            <person name="Tarcisio F."/>
            <person name="Conor M."/>
            <person name="Antonella G."/>
            <person name="Elisabetta G."/>
            <person name="Giulia F.S."/>
            <person name="Sara T."/>
            <person name="Anna F."/>
            <person name="Clotilde B."/>
            <person name="Roberto B."/>
            <person name="Veronica D.S."/>
            <person name="Fabio R."/>
            <person name="Monica P."/>
            <person name="Olivier J."/>
            <person name="Enrico T."/>
            <person name="Nicola S."/>
        </authorList>
    </citation>
    <scope>NUCLEOTIDE SEQUENCE [LARGE SCALE GENOMIC DNA]</scope>
    <source>
        <strain evidence="4 5">DSM 45176</strain>
    </source>
</reference>
<dbReference type="Pfam" id="PF23359">
    <property type="entry name" value="Lsr2_DNA-bd"/>
    <property type="match status" value="1"/>
</dbReference>
<dbReference type="GO" id="GO:0003677">
    <property type="term" value="F:DNA binding"/>
    <property type="evidence" value="ECO:0007669"/>
    <property type="project" value="UniProtKB-KW"/>
</dbReference>
<sequence>MSTTIDHVTNVAHELRKRMGSRDFQMTARADFTELYRNISGIPKAKIKSGLAERIEEALLNEGIRVYPRLAVVGSGESVWLYRSPEMVRLFNAMNNPSEGHAKFLGRVLRQMRGDWDFGRNGKNPPTPTSPARPYLSPPRDGETERAWARRNKIEVGDRGRISGEIRHAYQEALSRQRN</sequence>
<evidence type="ECO:0000313" key="5">
    <source>
        <dbReference type="Proteomes" id="UP000193087"/>
    </source>
</evidence>
<keyword evidence="5" id="KW-1185">Reference proteome</keyword>
<dbReference type="GO" id="GO:0016746">
    <property type="term" value="F:acyltransferase activity"/>
    <property type="evidence" value="ECO:0007669"/>
    <property type="project" value="InterPro"/>
</dbReference>
<evidence type="ECO:0000256" key="1">
    <source>
        <dbReference type="ARBA" id="ARBA00023125"/>
    </source>
</evidence>
<feature type="region of interest" description="Disordered" evidence="2">
    <location>
        <begin position="116"/>
        <end position="146"/>
    </location>
</feature>
<accession>A0A1X2CW56</accession>
<dbReference type="Proteomes" id="UP000193087">
    <property type="component" value="Unassembled WGS sequence"/>
</dbReference>
<proteinExistence type="predicted"/>
<comment type="caution">
    <text evidence="4">The sequence shown here is derived from an EMBL/GenBank/DDBJ whole genome shotgun (WGS) entry which is preliminary data.</text>
</comment>
<dbReference type="RefSeq" id="WP_085250417.1">
    <property type="nucleotide sequence ID" value="NZ_CAJMWJ010000001.1"/>
</dbReference>
<keyword evidence="1" id="KW-0238">DNA-binding</keyword>
<evidence type="ECO:0000259" key="3">
    <source>
        <dbReference type="Pfam" id="PF23359"/>
    </source>
</evidence>
<dbReference type="InterPro" id="IPR036625">
    <property type="entry name" value="E3-bd_dom_sf"/>
</dbReference>
<gene>
    <name evidence="4" type="ORF">AWC22_18290</name>
</gene>
<dbReference type="GeneID" id="93492369"/>
<dbReference type="EMBL" id="LQPQ01000069">
    <property type="protein sequence ID" value="ORW80118.1"/>
    <property type="molecule type" value="Genomic_DNA"/>
</dbReference>
<evidence type="ECO:0000256" key="2">
    <source>
        <dbReference type="SAM" id="MobiDB-lite"/>
    </source>
</evidence>
<name>A0A1X2CW56_9MYCO</name>
<dbReference type="Gene3D" id="4.10.320.10">
    <property type="entry name" value="E3-binding domain"/>
    <property type="match status" value="1"/>
</dbReference>
<protein>
    <recommendedName>
        <fullName evidence="3">Lsr2 DNA-binding domain-containing protein</fullName>
    </recommendedName>
</protein>
<dbReference type="AlphaFoldDB" id="A0A1X2CW56"/>
<dbReference type="InterPro" id="IPR055370">
    <property type="entry name" value="Lsr2_DNA-bd"/>
</dbReference>
<organism evidence="4 5">
    <name type="scientific">Mycobacterium riyadhense</name>
    <dbReference type="NCBI Taxonomy" id="486698"/>
    <lineage>
        <taxon>Bacteria</taxon>
        <taxon>Bacillati</taxon>
        <taxon>Actinomycetota</taxon>
        <taxon>Actinomycetes</taxon>
        <taxon>Mycobacteriales</taxon>
        <taxon>Mycobacteriaceae</taxon>
        <taxon>Mycobacterium</taxon>
    </lineage>
</organism>
<evidence type="ECO:0000313" key="4">
    <source>
        <dbReference type="EMBL" id="ORW80118.1"/>
    </source>
</evidence>